<name>A0A521G294_9BACT</name>
<dbReference type="EMBL" id="NQJD01000013">
    <property type="protein sequence ID" value="TAA74981.1"/>
    <property type="molecule type" value="Genomic_DNA"/>
</dbReference>
<reference evidence="1" key="1">
    <citation type="submission" date="2017-07" db="EMBL/GenBank/DDBJ databases">
        <title>The cable genome - Insights into the physiology and evolution of filamentous bacteria capable of sulfide oxidation via long distance electron transfer.</title>
        <authorList>
            <person name="Thorup C."/>
            <person name="Bjerg J.T."/>
            <person name="Schreiber L."/>
            <person name="Nielsen L.P."/>
            <person name="Kjeldsen K.U."/>
            <person name="Boesen T."/>
            <person name="Boggild A."/>
            <person name="Meysman F."/>
            <person name="Geelhoed J."/>
            <person name="Schramm A."/>
        </authorList>
    </citation>
    <scope>NUCLEOTIDE SEQUENCE [LARGE SCALE GENOMIC DNA]</scope>
    <source>
        <strain evidence="1">GS</strain>
    </source>
</reference>
<keyword evidence="2" id="KW-1185">Reference proteome</keyword>
<organism evidence="1 2">
    <name type="scientific">Candidatus Electronema aureum</name>
    <dbReference type="NCBI Taxonomy" id="2005002"/>
    <lineage>
        <taxon>Bacteria</taxon>
        <taxon>Pseudomonadati</taxon>
        <taxon>Thermodesulfobacteriota</taxon>
        <taxon>Desulfobulbia</taxon>
        <taxon>Desulfobulbales</taxon>
        <taxon>Desulfobulbaceae</taxon>
        <taxon>Candidatus Electronema</taxon>
    </lineage>
</organism>
<comment type="caution">
    <text evidence="1">The sequence shown here is derived from an EMBL/GenBank/DDBJ whole genome shotgun (WGS) entry which is preliminary data.</text>
</comment>
<dbReference type="Proteomes" id="UP000316238">
    <property type="component" value="Unassembled WGS sequence"/>
</dbReference>
<evidence type="ECO:0000313" key="1">
    <source>
        <dbReference type="EMBL" id="TAA74981.1"/>
    </source>
</evidence>
<dbReference type="AlphaFoldDB" id="A0A521G294"/>
<proteinExistence type="predicted"/>
<gene>
    <name evidence="1" type="ORF">CDV28_1139</name>
</gene>
<sequence length="114" mass="12777">MKIGVVGYSFNKFDLDLAAKMMRSAFDIFVPKNAESENIEIVSGLTNIGVPRIAYQLADRRNFITVGISAEQAFQVHCGVYPVKKQIIRGINFGDESEVFIRYIDFLIRIGGGR</sequence>
<evidence type="ECO:0000313" key="2">
    <source>
        <dbReference type="Proteomes" id="UP000316238"/>
    </source>
</evidence>
<protein>
    <submittedName>
        <fullName evidence="1">Uncharacterized protein</fullName>
    </submittedName>
</protein>
<accession>A0A521G294</accession>